<protein>
    <submittedName>
        <fullName evidence="2">GNAT family N-acetyltransferase</fullName>
    </submittedName>
</protein>
<dbReference type="EMBL" id="JAENIL010000050">
    <property type="protein sequence ID" value="MBK1879529.1"/>
    <property type="molecule type" value="Genomic_DNA"/>
</dbReference>
<sequence length="268" mass="29070">MNSATPAPSIASIRDTIGLRAGRHFELAMRHCIDDPKVVKNESYIRILTGEPNPLGNLAAIATSTDNASIAEIAKTYRSISAPSAFVFVEAIDETVRTTLESHGFSDTGGMPAMAVDIDTVKETKLPDGYAWKRIGTETEAKKWTSTLALGYDLPVRVAELFSPERYGDSLLEHESLQFWAVYWEDKPVATSMLFLADGLAGIYCIATLPDHRKKGIGAFATAQPLKIAKACGYSVGVLQSSEAGHSVYLGLGFSDYALMPMYLRIPS</sequence>
<feature type="domain" description="N-acetyltransferase" evidence="1">
    <location>
        <begin position="139"/>
        <end position="268"/>
    </location>
</feature>
<reference evidence="2" key="1">
    <citation type="submission" date="2021-01" db="EMBL/GenBank/DDBJ databases">
        <title>Modified the classification status of verrucomicrobia.</title>
        <authorList>
            <person name="Feng X."/>
        </authorList>
    </citation>
    <scope>NUCLEOTIDE SEQUENCE</scope>
    <source>
        <strain evidence="2">KCTC 13126</strain>
    </source>
</reference>
<organism evidence="2 3">
    <name type="scientific">Pelagicoccus mobilis</name>
    <dbReference type="NCBI Taxonomy" id="415221"/>
    <lineage>
        <taxon>Bacteria</taxon>
        <taxon>Pseudomonadati</taxon>
        <taxon>Verrucomicrobiota</taxon>
        <taxon>Opitutia</taxon>
        <taxon>Puniceicoccales</taxon>
        <taxon>Pelagicoccaceae</taxon>
        <taxon>Pelagicoccus</taxon>
    </lineage>
</organism>
<dbReference type="AlphaFoldDB" id="A0A934VTH5"/>
<dbReference type="Pfam" id="PF00583">
    <property type="entry name" value="Acetyltransf_1"/>
    <property type="match status" value="1"/>
</dbReference>
<dbReference type="Gene3D" id="3.40.630.30">
    <property type="match status" value="1"/>
</dbReference>
<dbReference type="Proteomes" id="UP000617628">
    <property type="component" value="Unassembled WGS sequence"/>
</dbReference>
<evidence type="ECO:0000313" key="2">
    <source>
        <dbReference type="EMBL" id="MBK1879529.1"/>
    </source>
</evidence>
<evidence type="ECO:0000259" key="1">
    <source>
        <dbReference type="PROSITE" id="PS51186"/>
    </source>
</evidence>
<dbReference type="CDD" id="cd04301">
    <property type="entry name" value="NAT_SF"/>
    <property type="match status" value="1"/>
</dbReference>
<dbReference type="GO" id="GO:0016747">
    <property type="term" value="F:acyltransferase activity, transferring groups other than amino-acyl groups"/>
    <property type="evidence" value="ECO:0007669"/>
    <property type="project" value="InterPro"/>
</dbReference>
<dbReference type="RefSeq" id="WP_200357742.1">
    <property type="nucleotide sequence ID" value="NZ_JAENIL010000050.1"/>
</dbReference>
<dbReference type="InterPro" id="IPR016181">
    <property type="entry name" value="Acyl_CoA_acyltransferase"/>
</dbReference>
<keyword evidence="3" id="KW-1185">Reference proteome</keyword>
<gene>
    <name evidence="2" type="ORF">JIN87_21775</name>
</gene>
<accession>A0A934VTH5</accession>
<dbReference type="SUPFAM" id="SSF55729">
    <property type="entry name" value="Acyl-CoA N-acyltransferases (Nat)"/>
    <property type="match status" value="1"/>
</dbReference>
<name>A0A934VTH5_9BACT</name>
<dbReference type="InterPro" id="IPR000182">
    <property type="entry name" value="GNAT_dom"/>
</dbReference>
<dbReference type="PROSITE" id="PS51186">
    <property type="entry name" value="GNAT"/>
    <property type="match status" value="1"/>
</dbReference>
<proteinExistence type="predicted"/>
<evidence type="ECO:0000313" key="3">
    <source>
        <dbReference type="Proteomes" id="UP000617628"/>
    </source>
</evidence>
<comment type="caution">
    <text evidence="2">The sequence shown here is derived from an EMBL/GenBank/DDBJ whole genome shotgun (WGS) entry which is preliminary data.</text>
</comment>